<dbReference type="UniPathway" id="UPA00143"/>
<feature type="domain" description="CRAL-TRIO" evidence="11">
    <location>
        <begin position="548"/>
        <end position="715"/>
    </location>
</feature>
<evidence type="ECO:0000256" key="6">
    <source>
        <dbReference type="ARBA" id="ARBA00022679"/>
    </source>
</evidence>
<dbReference type="Gene3D" id="3.30.40.10">
    <property type="entry name" value="Zinc/RING finger domain, C3HC4 (zinc finger)"/>
    <property type="match status" value="1"/>
</dbReference>
<dbReference type="Proteomes" id="UP000541610">
    <property type="component" value="Unassembled WGS sequence"/>
</dbReference>
<feature type="region of interest" description="Disordered" evidence="9">
    <location>
        <begin position="1"/>
        <end position="64"/>
    </location>
</feature>
<dbReference type="GO" id="GO:0000151">
    <property type="term" value="C:ubiquitin ligase complex"/>
    <property type="evidence" value="ECO:0007669"/>
    <property type="project" value="InterPro"/>
</dbReference>
<dbReference type="InterPro" id="IPR001849">
    <property type="entry name" value="PH_domain"/>
</dbReference>
<dbReference type="GO" id="GO:0000209">
    <property type="term" value="P:protein polyubiquitination"/>
    <property type="evidence" value="ECO:0007669"/>
    <property type="project" value="TreeGrafter"/>
</dbReference>
<evidence type="ECO:0000256" key="2">
    <source>
        <dbReference type="ARBA" id="ARBA00004496"/>
    </source>
</evidence>
<evidence type="ECO:0000256" key="7">
    <source>
        <dbReference type="ARBA" id="ARBA00022786"/>
    </source>
</evidence>
<dbReference type="InterPro" id="IPR001251">
    <property type="entry name" value="CRAL-TRIO_dom"/>
</dbReference>
<dbReference type="Pfam" id="PF10408">
    <property type="entry name" value="Ufd2P_core"/>
    <property type="match status" value="2"/>
</dbReference>
<comment type="similarity">
    <text evidence="4">Belongs to the ubiquitin conjugation factor E4 family.</text>
</comment>
<dbReference type="SUPFAM" id="SSF50729">
    <property type="entry name" value="PH domain-like"/>
    <property type="match status" value="1"/>
</dbReference>
<dbReference type="InterPro" id="IPR019474">
    <property type="entry name" value="Ub_conjug_fac_E4_core"/>
</dbReference>
<dbReference type="InterPro" id="IPR011993">
    <property type="entry name" value="PH-like_dom_sf"/>
</dbReference>
<dbReference type="Gene3D" id="2.30.29.30">
    <property type="entry name" value="Pleckstrin-homology domain (PH domain)/Phosphotyrosine-binding domain (PTB)"/>
    <property type="match status" value="1"/>
</dbReference>
<keyword evidence="6" id="KW-0808">Transferase</keyword>
<dbReference type="SUPFAM" id="SSF52087">
    <property type="entry name" value="CRAL/TRIO domain"/>
    <property type="match status" value="1"/>
</dbReference>
<evidence type="ECO:0000256" key="5">
    <source>
        <dbReference type="ARBA" id="ARBA00022490"/>
    </source>
</evidence>
<comment type="pathway">
    <text evidence="3">Protein modification; protein ubiquitination.</text>
</comment>
<reference evidence="12 13" key="1">
    <citation type="submission" date="2020-04" db="EMBL/GenBank/DDBJ databases">
        <title>Perkinsus olseni comparative genomics.</title>
        <authorList>
            <person name="Bogema D.R."/>
        </authorList>
    </citation>
    <scope>NUCLEOTIDE SEQUENCE [LARGE SCALE GENOMIC DNA]</scope>
    <source>
        <strain evidence="12">00978-12</strain>
    </source>
</reference>
<dbReference type="SUPFAM" id="SSF46938">
    <property type="entry name" value="CRAL/TRIO N-terminal domain"/>
    <property type="match status" value="1"/>
</dbReference>
<dbReference type="PROSITE" id="PS50191">
    <property type="entry name" value="CRAL_TRIO"/>
    <property type="match status" value="1"/>
</dbReference>
<dbReference type="SMART" id="SM00516">
    <property type="entry name" value="SEC14"/>
    <property type="match status" value="1"/>
</dbReference>
<dbReference type="GO" id="GO:0005634">
    <property type="term" value="C:nucleus"/>
    <property type="evidence" value="ECO:0007669"/>
    <property type="project" value="UniProtKB-SubCell"/>
</dbReference>
<dbReference type="GO" id="GO:0034450">
    <property type="term" value="F:ubiquitin-ubiquitin ligase activity"/>
    <property type="evidence" value="ECO:0007669"/>
    <property type="project" value="InterPro"/>
</dbReference>
<evidence type="ECO:0000259" key="10">
    <source>
        <dbReference type="PROSITE" id="PS50003"/>
    </source>
</evidence>
<dbReference type="PANTHER" id="PTHR13931:SF2">
    <property type="entry name" value="UBIQUITIN CONJUGATION FACTOR E4 B"/>
    <property type="match status" value="1"/>
</dbReference>
<evidence type="ECO:0000256" key="3">
    <source>
        <dbReference type="ARBA" id="ARBA00004906"/>
    </source>
</evidence>
<sequence length="1473" mass="166388">MSVPSHLYAASSTPVTMPSRPAQTSSGTPTPMDVKRMAEEAMLSSTSPELRPSRDPSLGEATDGKQTSLGLSLFRKQGYLLKQSSAYFTQWLERYVTLEGPMLKIFTTAAHHQPRQSVFLGRVAVEGMWTAKENEEVKFIRWAVVEVWEINHLRWMFDGYGEVWSFVIRWPPPVRGHSDDGLASSEPISYDEQECEEWFRAVKQAIISVDRTYRIQYQYRQRRLSSSDGQSYEATANSESQLEKVNKSSRATKFRLVQLFDGFDSDSVWREMKEGSFGSWLSRVDGCCFQPITTIATDEDTTVTTDYACLFVEEERLSRLRVRADLIRALIDSKKQMVATTSGESFEGLGRRVEMDYIFWSVEPLPNGRGSSVTCVVSIAPPEKQKDILVQRFMKYLSPNLRYAQGVVSKIFGGRYNRSGNPVHDLWFRHIWKLEDFLNSTVKKGDFESGRNDPRIFDYDLTGGCRRAIKSGDKISGTDKDERVHEMLARIEKTAAETGQVCPTESDCRRFLTASEWQVDAAFTKLRDSLAWRLTTFGIGHPPRGIDPDSISAERRKGAIYLRGRDKLGRPMLVFRARLHEPRQIDQQEFERYLVYCVERCVSKVVDDGSKEETQQLIVLANMSGCGYNNFDVPSTRSVVRLLADRYPERIGSILVTNLNWAGKQFWNIIRSSLSEQTISKIHLVPREDPVEYLSRFIDPRNVPAFCGGIDTYVVTLDPKAAATHKDLDLVTVEGTAGPIRVDILDEVFVARLSQLNTLGAQLSYMVEVYNRIEDEANRSYRGDLQDKIHEAVIKPLRECHIRYLSMVLQCPELFGRPSAELYASGAELAEFVNFGHMPMPLLVKLVTEINDSGGSEVLSPLILPVIGSWTNKIIQDRGHGLHQCGAGPEAAKLAMLMKQQKVIAELVTSLPVWYTEPPPAPRMPNDRRPPQNKNAFHLQTTTILGKMLSPSAIDHNLLDPQELPKSVKRQNFNISRMSLAGLGQMINTVRAQQTAVIDQTLLIIQPALRANQKTRMKVLLWLASALTNSAQRATMGWQNQNSPNGAALADQLQDATSQLHGNLERFRLLSQGMLTKIKGVVSTGCGLNTAWVIFELCLPIKLEQSAEIDCSMMISENPEVKTIMGILQEEAKMGDSDTIAKIPRPDPHRATKFVSQIFWEAVQALHIFVCPALKEAETMLTAASVFHQKQKMDLMADGYAEYHCYDSVVDSPRFVDSLAHCINLMMSLFLVKVIPDDTPDKTKPAASFSRSIEDASNYYTFSSAEFRLRIPKAHCKQYMSMGHQTISTPHAMCKEAANVVLEQMLTSCLDPCIDRLVGPKCLELKGKSYDFNEYNFDPKDLLRKLAEMYVYLARGGGTEKISRIAVTILRRERLLVGDEFNEFEAFVKHLNDTASKREEAMDNVEIPDNYLDPIMAEVMIDPVRLPGSGQIMDRKHTWVFQTPKYKTAWYQALLTLRENSVFSNNASEAHFN</sequence>
<comment type="caution">
    <text evidence="12">The sequence shown here is derived from an EMBL/GenBank/DDBJ whole genome shotgun (WGS) entry which is preliminary data.</text>
</comment>
<evidence type="ECO:0000256" key="1">
    <source>
        <dbReference type="ARBA" id="ARBA00004123"/>
    </source>
</evidence>
<accession>A0A7J6P137</accession>
<feature type="compositionally biased region" description="Polar residues" evidence="9">
    <location>
        <begin position="10"/>
        <end position="29"/>
    </location>
</feature>
<proteinExistence type="inferred from homology"/>
<keyword evidence="7" id="KW-0833">Ubl conjugation pathway</keyword>
<dbReference type="Gene3D" id="3.40.525.10">
    <property type="entry name" value="CRAL-TRIO lipid binding domain"/>
    <property type="match status" value="1"/>
</dbReference>
<dbReference type="GO" id="GO:0036503">
    <property type="term" value="P:ERAD pathway"/>
    <property type="evidence" value="ECO:0007669"/>
    <property type="project" value="InterPro"/>
</dbReference>
<evidence type="ECO:0000256" key="4">
    <source>
        <dbReference type="ARBA" id="ARBA00007434"/>
    </source>
</evidence>
<dbReference type="Pfam" id="PF04564">
    <property type="entry name" value="U-box"/>
    <property type="match status" value="1"/>
</dbReference>
<dbReference type="InterPro" id="IPR003613">
    <property type="entry name" value="Ubox_domain"/>
</dbReference>
<feature type="domain" description="PH" evidence="10">
    <location>
        <begin position="73"/>
        <end position="207"/>
    </location>
</feature>
<organism evidence="12 13">
    <name type="scientific">Perkinsus olseni</name>
    <name type="common">Perkinsus atlanticus</name>
    <dbReference type="NCBI Taxonomy" id="32597"/>
    <lineage>
        <taxon>Eukaryota</taxon>
        <taxon>Sar</taxon>
        <taxon>Alveolata</taxon>
        <taxon>Perkinsozoa</taxon>
        <taxon>Perkinsea</taxon>
        <taxon>Perkinsida</taxon>
        <taxon>Perkinsidae</taxon>
        <taxon>Perkinsus</taxon>
    </lineage>
</organism>
<dbReference type="SMART" id="SM00233">
    <property type="entry name" value="PH"/>
    <property type="match status" value="1"/>
</dbReference>
<evidence type="ECO:0000256" key="9">
    <source>
        <dbReference type="SAM" id="MobiDB-lite"/>
    </source>
</evidence>
<dbReference type="InterPro" id="IPR045132">
    <property type="entry name" value="UBE4"/>
</dbReference>
<evidence type="ECO:0000313" key="13">
    <source>
        <dbReference type="Proteomes" id="UP000541610"/>
    </source>
</evidence>
<dbReference type="PANTHER" id="PTHR13931">
    <property type="entry name" value="UBIQUITINATION FACTOR E4"/>
    <property type="match status" value="1"/>
</dbReference>
<dbReference type="PROSITE" id="PS50003">
    <property type="entry name" value="PH_DOMAIN"/>
    <property type="match status" value="1"/>
</dbReference>
<protein>
    <recommendedName>
        <fullName evidence="14">CRAL-TRIO domain-containing protein</fullName>
    </recommendedName>
</protein>
<dbReference type="InterPro" id="IPR036865">
    <property type="entry name" value="CRAL-TRIO_dom_sf"/>
</dbReference>
<keyword evidence="8" id="KW-0539">Nucleus</keyword>
<name>A0A7J6P137_PEROL</name>
<evidence type="ECO:0000313" key="12">
    <source>
        <dbReference type="EMBL" id="KAF4689798.1"/>
    </source>
</evidence>
<dbReference type="EMBL" id="JABANP010000115">
    <property type="protein sequence ID" value="KAF4689798.1"/>
    <property type="molecule type" value="Genomic_DNA"/>
</dbReference>
<dbReference type="GO" id="GO:0006511">
    <property type="term" value="P:ubiquitin-dependent protein catabolic process"/>
    <property type="evidence" value="ECO:0007669"/>
    <property type="project" value="InterPro"/>
</dbReference>
<comment type="subcellular location">
    <subcellularLocation>
        <location evidence="2">Cytoplasm</location>
    </subcellularLocation>
    <subcellularLocation>
        <location evidence="1">Nucleus</location>
    </subcellularLocation>
</comment>
<keyword evidence="5" id="KW-0963">Cytoplasm</keyword>
<dbReference type="SUPFAM" id="SSF57850">
    <property type="entry name" value="RING/U-box"/>
    <property type="match status" value="1"/>
</dbReference>
<evidence type="ECO:0000256" key="8">
    <source>
        <dbReference type="ARBA" id="ARBA00023242"/>
    </source>
</evidence>
<gene>
    <name evidence="12" type="ORF">FOZ60_001149</name>
</gene>
<dbReference type="InterPro" id="IPR036273">
    <property type="entry name" value="CRAL/TRIO_N_dom_sf"/>
</dbReference>
<evidence type="ECO:0008006" key="14">
    <source>
        <dbReference type="Google" id="ProtNLM"/>
    </source>
</evidence>
<dbReference type="GO" id="GO:0005737">
    <property type="term" value="C:cytoplasm"/>
    <property type="evidence" value="ECO:0007669"/>
    <property type="project" value="UniProtKB-SubCell"/>
</dbReference>
<dbReference type="Pfam" id="PF00650">
    <property type="entry name" value="CRAL_TRIO"/>
    <property type="match status" value="1"/>
</dbReference>
<dbReference type="CDD" id="cd00170">
    <property type="entry name" value="SEC14"/>
    <property type="match status" value="1"/>
</dbReference>
<dbReference type="InterPro" id="IPR013083">
    <property type="entry name" value="Znf_RING/FYVE/PHD"/>
</dbReference>
<evidence type="ECO:0000259" key="11">
    <source>
        <dbReference type="PROSITE" id="PS50191"/>
    </source>
</evidence>